<proteinExistence type="predicted"/>
<accession>A0AAD7Z5I9</accession>
<evidence type="ECO:0000313" key="2">
    <source>
        <dbReference type="Proteomes" id="UP001233999"/>
    </source>
</evidence>
<name>A0AAD7Z5I9_DIPPU</name>
<reference evidence="1" key="2">
    <citation type="submission" date="2023-05" db="EMBL/GenBank/DDBJ databases">
        <authorList>
            <person name="Fouks B."/>
        </authorList>
    </citation>
    <scope>NUCLEOTIDE SEQUENCE</scope>
    <source>
        <strain evidence="1">Stay&amp;Tobe</strain>
        <tissue evidence="1">Testes</tissue>
    </source>
</reference>
<dbReference type="EMBL" id="JASPKZ010010507">
    <property type="protein sequence ID" value="KAJ9574299.1"/>
    <property type="molecule type" value="Genomic_DNA"/>
</dbReference>
<dbReference type="GO" id="GO:0004222">
    <property type="term" value="F:metalloendopeptidase activity"/>
    <property type="evidence" value="ECO:0007669"/>
    <property type="project" value="InterPro"/>
</dbReference>
<feature type="non-terminal residue" evidence="1">
    <location>
        <position position="1"/>
    </location>
</feature>
<evidence type="ECO:0000313" key="1">
    <source>
        <dbReference type="EMBL" id="KAJ9574299.1"/>
    </source>
</evidence>
<sequence length="127" mass="14946">YPIWSKRKDESFLQDLSKEMYNEEYVDCENVYDTWSRTWTDQKNQIYHYTEFCAKAELLDYAVLMYESEQFPPYLRVENMIVNSQVFGHIYKCPVGGKQNPNIKCPPFPIGSDFFSSETNSGLIPVV</sequence>
<keyword evidence="2" id="KW-1185">Reference proteome</keyword>
<dbReference type="Proteomes" id="UP001233999">
    <property type="component" value="Unassembled WGS sequence"/>
</dbReference>
<organism evidence="1 2">
    <name type="scientific">Diploptera punctata</name>
    <name type="common">Pacific beetle cockroach</name>
    <dbReference type="NCBI Taxonomy" id="6984"/>
    <lineage>
        <taxon>Eukaryota</taxon>
        <taxon>Metazoa</taxon>
        <taxon>Ecdysozoa</taxon>
        <taxon>Arthropoda</taxon>
        <taxon>Hexapoda</taxon>
        <taxon>Insecta</taxon>
        <taxon>Pterygota</taxon>
        <taxon>Neoptera</taxon>
        <taxon>Polyneoptera</taxon>
        <taxon>Dictyoptera</taxon>
        <taxon>Blattodea</taxon>
        <taxon>Blaberoidea</taxon>
        <taxon>Blaberidae</taxon>
        <taxon>Diplopterinae</taxon>
        <taxon>Diploptera</taxon>
    </lineage>
</organism>
<gene>
    <name evidence="1" type="ORF">L9F63_026053</name>
</gene>
<reference evidence="1" key="1">
    <citation type="journal article" date="2023" name="IScience">
        <title>Live-bearing cockroach genome reveals convergent evolutionary mechanisms linked to viviparity in insects and beyond.</title>
        <authorList>
            <person name="Fouks B."/>
            <person name="Harrison M.C."/>
            <person name="Mikhailova A.A."/>
            <person name="Marchal E."/>
            <person name="English S."/>
            <person name="Carruthers M."/>
            <person name="Jennings E.C."/>
            <person name="Chiamaka E.L."/>
            <person name="Frigard R.A."/>
            <person name="Pippel M."/>
            <person name="Attardo G.M."/>
            <person name="Benoit J.B."/>
            <person name="Bornberg-Bauer E."/>
            <person name="Tobe S.S."/>
        </authorList>
    </citation>
    <scope>NUCLEOTIDE SEQUENCE</scope>
    <source>
        <strain evidence="1">Stay&amp;Tobe</strain>
    </source>
</reference>
<dbReference type="PROSITE" id="PS51885">
    <property type="entry name" value="NEPRILYSIN"/>
    <property type="match status" value="1"/>
</dbReference>
<dbReference type="AlphaFoldDB" id="A0AAD7Z5I9"/>
<dbReference type="InterPro" id="IPR000718">
    <property type="entry name" value="Peptidase_M13"/>
</dbReference>
<protein>
    <submittedName>
        <fullName evidence="1">Uncharacterized protein</fullName>
    </submittedName>
</protein>
<comment type="caution">
    <text evidence="1">The sequence shown here is derived from an EMBL/GenBank/DDBJ whole genome shotgun (WGS) entry which is preliminary data.</text>
</comment>
<dbReference type="GO" id="GO:0006508">
    <property type="term" value="P:proteolysis"/>
    <property type="evidence" value="ECO:0007669"/>
    <property type="project" value="InterPro"/>
</dbReference>